<dbReference type="EMBL" id="VTXP01000005">
    <property type="protein sequence ID" value="NOJ23548.1"/>
    <property type="molecule type" value="Genomic_DNA"/>
</dbReference>
<accession>A0AAP6ZR72</accession>
<dbReference type="AlphaFoldDB" id="A0AAP6ZR72"/>
<protein>
    <submittedName>
        <fullName evidence="2">Uncharacterized protein</fullName>
    </submittedName>
</protein>
<comment type="caution">
    <text evidence="2">The sequence shown here is derived from an EMBL/GenBank/DDBJ whole genome shotgun (WGS) entry which is preliminary data.</text>
</comment>
<keyword evidence="1" id="KW-0812">Transmembrane</keyword>
<dbReference type="Proteomes" id="UP000576645">
    <property type="component" value="Unassembled WGS sequence"/>
</dbReference>
<proteinExistence type="predicted"/>
<reference evidence="2 3" key="1">
    <citation type="submission" date="2019-09" db="EMBL/GenBank/DDBJ databases">
        <title>Draft genome sequencing and comparative genomics of hatchery-associated Vibrios.</title>
        <authorList>
            <person name="Kehlet-Delgado H."/>
            <person name="Mueller R.S."/>
        </authorList>
    </citation>
    <scope>NUCLEOTIDE SEQUENCE [LARGE SCALE GENOMIC DNA]</scope>
    <source>
        <strain evidence="2 3">09-121-3</strain>
    </source>
</reference>
<evidence type="ECO:0000256" key="1">
    <source>
        <dbReference type="SAM" id="Phobius"/>
    </source>
</evidence>
<organism evidence="2 3">
    <name type="scientific">Vibrio coralliilyticus</name>
    <dbReference type="NCBI Taxonomy" id="190893"/>
    <lineage>
        <taxon>Bacteria</taxon>
        <taxon>Pseudomonadati</taxon>
        <taxon>Pseudomonadota</taxon>
        <taxon>Gammaproteobacteria</taxon>
        <taxon>Vibrionales</taxon>
        <taxon>Vibrionaceae</taxon>
        <taxon>Vibrio</taxon>
    </lineage>
</organism>
<evidence type="ECO:0000313" key="3">
    <source>
        <dbReference type="Proteomes" id="UP000576645"/>
    </source>
</evidence>
<keyword evidence="1" id="KW-1133">Transmembrane helix</keyword>
<feature type="transmembrane region" description="Helical" evidence="1">
    <location>
        <begin position="73"/>
        <end position="92"/>
    </location>
</feature>
<feature type="transmembrane region" description="Helical" evidence="1">
    <location>
        <begin position="127"/>
        <end position="154"/>
    </location>
</feature>
<feature type="transmembrane region" description="Helical" evidence="1">
    <location>
        <begin position="25"/>
        <end position="49"/>
    </location>
</feature>
<keyword evidence="1" id="KW-0472">Membrane</keyword>
<evidence type="ECO:0000313" key="2">
    <source>
        <dbReference type="EMBL" id="NOJ23548.1"/>
    </source>
</evidence>
<dbReference type="RefSeq" id="WP_171352787.1">
    <property type="nucleotide sequence ID" value="NZ_VTXP01000005.1"/>
</dbReference>
<gene>
    <name evidence="2" type="ORF">F0238_12500</name>
</gene>
<name>A0AAP6ZR72_9VIBR</name>
<sequence>MRIFTYCFYFISQSLDKRNPNGDSFGAAISSIYWSISYVIFGVILFLIFDNDIQEVFEQHWPYDYGRLHSKNLIAPGVVIMAFIVFMTRFIVRRLFLREDFQKKIESYYGKQSLDLKEHIIVPQLDLALFMIFSSLIIFKIWLGVLICILIFCIQELWIRYRFGWEWRR</sequence>